<proteinExistence type="predicted"/>
<dbReference type="Pfam" id="PF08447">
    <property type="entry name" value="PAS_3"/>
    <property type="match status" value="1"/>
</dbReference>
<dbReference type="InterPro" id="IPR000014">
    <property type="entry name" value="PAS"/>
</dbReference>
<feature type="transmembrane region" description="Helical" evidence="7">
    <location>
        <begin position="283"/>
        <end position="305"/>
    </location>
</feature>
<dbReference type="Pfam" id="PF05231">
    <property type="entry name" value="MASE1"/>
    <property type="match status" value="1"/>
</dbReference>
<dbReference type="EMBL" id="CP041242">
    <property type="protein sequence ID" value="QDH70249.1"/>
    <property type="molecule type" value="Genomic_DNA"/>
</dbReference>
<feature type="transmembrane region" description="Helical" evidence="7">
    <location>
        <begin position="131"/>
        <end position="159"/>
    </location>
</feature>
<keyword evidence="5 7" id="KW-1133">Transmembrane helix</keyword>
<dbReference type="CDD" id="cd01949">
    <property type="entry name" value="GGDEF"/>
    <property type="match status" value="1"/>
</dbReference>
<feature type="transmembrane region" description="Helical" evidence="7">
    <location>
        <begin position="245"/>
        <end position="271"/>
    </location>
</feature>
<evidence type="ECO:0000256" key="3">
    <source>
        <dbReference type="ARBA" id="ARBA00022475"/>
    </source>
</evidence>
<evidence type="ECO:0000256" key="4">
    <source>
        <dbReference type="ARBA" id="ARBA00022692"/>
    </source>
</evidence>
<dbReference type="PROSITE" id="PS50887">
    <property type="entry name" value="GGDEF"/>
    <property type="match status" value="1"/>
</dbReference>
<evidence type="ECO:0000313" key="12">
    <source>
        <dbReference type="Proteomes" id="UP000317199"/>
    </source>
</evidence>
<dbReference type="PANTHER" id="PTHR44757:SF2">
    <property type="entry name" value="BIOFILM ARCHITECTURE MAINTENANCE PROTEIN MBAA"/>
    <property type="match status" value="1"/>
</dbReference>
<name>A0A514BT90_9GAMM</name>
<dbReference type="SMART" id="SM00086">
    <property type="entry name" value="PAC"/>
    <property type="match status" value="1"/>
</dbReference>
<dbReference type="InterPro" id="IPR007895">
    <property type="entry name" value="MASE1"/>
</dbReference>
<dbReference type="Proteomes" id="UP000317199">
    <property type="component" value="Chromosome"/>
</dbReference>
<feature type="transmembrane region" description="Helical" evidence="7">
    <location>
        <begin position="203"/>
        <end position="225"/>
    </location>
</feature>
<gene>
    <name evidence="11" type="ORF">FKV23_09195</name>
</gene>
<dbReference type="PROSITE" id="PS50113">
    <property type="entry name" value="PAC"/>
    <property type="match status" value="1"/>
</dbReference>
<dbReference type="Gene3D" id="3.30.70.270">
    <property type="match status" value="1"/>
</dbReference>
<dbReference type="InterPro" id="IPR000160">
    <property type="entry name" value="GGDEF_dom"/>
</dbReference>
<organism evidence="11 12">
    <name type="scientific">Marilutibacter alkalisoli</name>
    <dbReference type="NCBI Taxonomy" id="2591633"/>
    <lineage>
        <taxon>Bacteria</taxon>
        <taxon>Pseudomonadati</taxon>
        <taxon>Pseudomonadota</taxon>
        <taxon>Gammaproteobacteria</taxon>
        <taxon>Lysobacterales</taxon>
        <taxon>Lysobacteraceae</taxon>
        <taxon>Marilutibacter</taxon>
    </lineage>
</organism>
<protein>
    <submittedName>
        <fullName evidence="11">Diguanylate cyclase</fullName>
    </submittedName>
</protein>
<keyword evidence="12" id="KW-1185">Reference proteome</keyword>
<dbReference type="Pfam" id="PF00990">
    <property type="entry name" value="GGDEF"/>
    <property type="match status" value="1"/>
</dbReference>
<feature type="transmembrane region" description="Helical" evidence="7">
    <location>
        <begin position="171"/>
        <end position="191"/>
    </location>
</feature>
<dbReference type="SMART" id="SM00267">
    <property type="entry name" value="GGDEF"/>
    <property type="match status" value="1"/>
</dbReference>
<evidence type="ECO:0000256" key="6">
    <source>
        <dbReference type="ARBA" id="ARBA00023136"/>
    </source>
</evidence>
<keyword evidence="3" id="KW-1003">Cell membrane</keyword>
<comment type="cofactor">
    <cofactor evidence="1">
        <name>Mg(2+)</name>
        <dbReference type="ChEBI" id="CHEBI:18420"/>
    </cofactor>
</comment>
<dbReference type="FunFam" id="3.30.70.270:FF:000001">
    <property type="entry name" value="Diguanylate cyclase domain protein"/>
    <property type="match status" value="1"/>
</dbReference>
<dbReference type="InterPro" id="IPR001610">
    <property type="entry name" value="PAC"/>
</dbReference>
<evidence type="ECO:0000256" key="2">
    <source>
        <dbReference type="ARBA" id="ARBA00004651"/>
    </source>
</evidence>
<dbReference type="GO" id="GO:0005886">
    <property type="term" value="C:plasma membrane"/>
    <property type="evidence" value="ECO:0007669"/>
    <property type="project" value="UniProtKB-SubCell"/>
</dbReference>
<accession>A0A514BT90</accession>
<dbReference type="GO" id="GO:0003824">
    <property type="term" value="F:catalytic activity"/>
    <property type="evidence" value="ECO:0007669"/>
    <property type="project" value="UniProtKB-ARBA"/>
</dbReference>
<evidence type="ECO:0000313" key="11">
    <source>
        <dbReference type="EMBL" id="QDH70249.1"/>
    </source>
</evidence>
<keyword evidence="6 7" id="KW-0472">Membrane</keyword>
<dbReference type="KEGG" id="lyj:FKV23_09195"/>
<dbReference type="InterPro" id="IPR035965">
    <property type="entry name" value="PAS-like_dom_sf"/>
</dbReference>
<feature type="domain" description="PAS" evidence="8">
    <location>
        <begin position="317"/>
        <end position="386"/>
    </location>
</feature>
<dbReference type="InterPro" id="IPR029787">
    <property type="entry name" value="Nucleotide_cyclase"/>
</dbReference>
<reference evidence="11 12" key="1">
    <citation type="submission" date="2019-06" db="EMBL/GenBank/DDBJ databases">
        <title>Lysobacter alkalisoli sp. nov. isolated from saline-alkali soil.</title>
        <authorList>
            <person name="Sun J.-Q."/>
            <person name="Xu L."/>
        </authorList>
    </citation>
    <scope>NUCLEOTIDE SEQUENCE [LARGE SCALE GENOMIC DNA]</scope>
    <source>
        <strain evidence="11 12">SJ-36</strain>
    </source>
</reference>
<dbReference type="SMART" id="SM00091">
    <property type="entry name" value="PAS"/>
    <property type="match status" value="1"/>
</dbReference>
<sequence length="619" mass="66851">MGKRTGTGSLNGAETGMDHSMTPQRLGVDRLVLALLIGVSAWLSLVLVRGPGELSAIWIGNGLLAGWLLSRSTRLWPGYVAVGFLADFLAHVLTGDPATYAAAIGISNVIEVLIVAGFVRWRVPDVGDPRTWVRLGGIATGSTLVACAVSGILAATIVATLKDGSFLRGLFSWYAAHVVGMVIFATTTLVVHREGLRPVVVSGKLGSFVGVMLLLAVVATTVFFFRYPLLFLAYPPLLLGAVRHGFAGVAVGVMLLAVIGSVATAMGYGPLWSIEGIGASGRIALLQLYIAGGCLMTIPVALAMGERRQLTARVRDSERRYKLLADYSHDVVVRMRTDGERLYVSPSAKDMLGWDPDEMLGSRWNLVHPDDRERQAEAMADVISSGQARTDVYRVRHKDGHYVWVEAAVQPIPSADRKGEFDIIYANRDVSSRVAAEEALEESRRELERLVRIDTLTGLANRRQFEERMSLALQRLQRHGHPLALIYLDVDHFKGINDTHGHDVGDQILCAFAQRLRENVRAIDLPARIGGDEFVVIVEDAAVPDAAETIASKLIEATGRPVPVNGTALKITTSIGIAYAHVPVDARTLMSIADAALYGAKKAGRNTYCVKPLGGPLEC</sequence>
<feature type="domain" description="PAC" evidence="9">
    <location>
        <begin position="389"/>
        <end position="442"/>
    </location>
</feature>
<dbReference type="AlphaFoldDB" id="A0A514BT90"/>
<dbReference type="PROSITE" id="PS50112">
    <property type="entry name" value="PAS"/>
    <property type="match status" value="1"/>
</dbReference>
<dbReference type="OrthoDB" id="9812260at2"/>
<keyword evidence="4 7" id="KW-0812">Transmembrane</keyword>
<feature type="transmembrane region" description="Helical" evidence="7">
    <location>
        <begin position="100"/>
        <end position="119"/>
    </location>
</feature>
<dbReference type="SUPFAM" id="SSF55073">
    <property type="entry name" value="Nucleotide cyclase"/>
    <property type="match status" value="1"/>
</dbReference>
<evidence type="ECO:0000256" key="7">
    <source>
        <dbReference type="SAM" id="Phobius"/>
    </source>
</evidence>
<dbReference type="InterPro" id="IPR000700">
    <property type="entry name" value="PAS-assoc_C"/>
</dbReference>
<evidence type="ECO:0000259" key="8">
    <source>
        <dbReference type="PROSITE" id="PS50112"/>
    </source>
</evidence>
<dbReference type="PANTHER" id="PTHR44757">
    <property type="entry name" value="DIGUANYLATE CYCLASE DGCP"/>
    <property type="match status" value="1"/>
</dbReference>
<evidence type="ECO:0000259" key="9">
    <source>
        <dbReference type="PROSITE" id="PS50113"/>
    </source>
</evidence>
<dbReference type="SUPFAM" id="SSF55785">
    <property type="entry name" value="PYP-like sensor domain (PAS domain)"/>
    <property type="match status" value="1"/>
</dbReference>
<evidence type="ECO:0000259" key="10">
    <source>
        <dbReference type="PROSITE" id="PS50887"/>
    </source>
</evidence>
<dbReference type="InterPro" id="IPR052155">
    <property type="entry name" value="Biofilm_reg_signaling"/>
</dbReference>
<dbReference type="InterPro" id="IPR013655">
    <property type="entry name" value="PAS_fold_3"/>
</dbReference>
<feature type="transmembrane region" description="Helical" evidence="7">
    <location>
        <begin position="31"/>
        <end position="48"/>
    </location>
</feature>
<dbReference type="NCBIfam" id="TIGR00254">
    <property type="entry name" value="GGDEF"/>
    <property type="match status" value="1"/>
</dbReference>
<evidence type="ECO:0000256" key="1">
    <source>
        <dbReference type="ARBA" id="ARBA00001946"/>
    </source>
</evidence>
<dbReference type="InterPro" id="IPR043128">
    <property type="entry name" value="Rev_trsase/Diguanyl_cyclase"/>
</dbReference>
<dbReference type="Gene3D" id="3.30.450.20">
    <property type="entry name" value="PAS domain"/>
    <property type="match status" value="1"/>
</dbReference>
<feature type="domain" description="GGDEF" evidence="10">
    <location>
        <begin position="481"/>
        <end position="613"/>
    </location>
</feature>
<evidence type="ECO:0000256" key="5">
    <source>
        <dbReference type="ARBA" id="ARBA00022989"/>
    </source>
</evidence>
<dbReference type="CDD" id="cd00130">
    <property type="entry name" value="PAS"/>
    <property type="match status" value="1"/>
</dbReference>
<dbReference type="NCBIfam" id="TIGR00229">
    <property type="entry name" value="sensory_box"/>
    <property type="match status" value="1"/>
</dbReference>
<comment type="subcellular location">
    <subcellularLocation>
        <location evidence="2">Cell membrane</location>
        <topology evidence="2">Multi-pass membrane protein</topology>
    </subcellularLocation>
</comment>